<feature type="binding site" evidence="19">
    <location>
        <position position="339"/>
    </location>
    <ligand>
        <name>Zn(2+)</name>
        <dbReference type="ChEBI" id="CHEBI:29105"/>
        <note>catalytic</note>
    </ligand>
</feature>
<keyword evidence="14 19" id="KW-0464">Manganese</keyword>
<evidence type="ECO:0000256" key="9">
    <source>
        <dbReference type="ARBA" id="ARBA00022741"/>
    </source>
</evidence>
<dbReference type="Proteomes" id="UP000001423">
    <property type="component" value="Chromosome"/>
</dbReference>
<keyword evidence="16 19" id="KW-0511">Multifunctional enzyme</keyword>
<dbReference type="NCBIfam" id="TIGR00505">
    <property type="entry name" value="ribA"/>
    <property type="match status" value="1"/>
</dbReference>
<dbReference type="eggNOG" id="COG0807">
    <property type="taxonomic scope" value="Bacteria"/>
</dbReference>
<comment type="cofactor">
    <cofactor evidence="2">
        <name>Mn(2+)</name>
        <dbReference type="ChEBI" id="CHEBI:29035"/>
    </cofactor>
</comment>
<keyword evidence="22" id="KW-1185">Reference proteome</keyword>
<dbReference type="NCBIfam" id="NF006803">
    <property type="entry name" value="PRK09311.1"/>
    <property type="match status" value="1"/>
</dbReference>
<feature type="binding site" evidence="19">
    <location>
        <position position="439"/>
    </location>
    <ligand>
        <name>GTP</name>
        <dbReference type="ChEBI" id="CHEBI:37565"/>
    </ligand>
</feature>
<dbReference type="GO" id="GO:0005829">
    <property type="term" value="C:cytosol"/>
    <property type="evidence" value="ECO:0007669"/>
    <property type="project" value="TreeGrafter"/>
</dbReference>
<feature type="binding site" evidence="19">
    <location>
        <position position="434"/>
    </location>
    <ligand>
        <name>GTP</name>
        <dbReference type="ChEBI" id="CHEBI:37565"/>
    </ligand>
</feature>
<comment type="pathway">
    <text evidence="4 19">Cofactor biosynthesis; riboflavin biosynthesis; 5-amino-6-(D-ribitylamino)uracil from GTP: step 1/4.</text>
</comment>
<feature type="binding site" evidence="19">
    <location>
        <position position="224"/>
    </location>
    <ligand>
        <name>Mg(2+)</name>
        <dbReference type="ChEBI" id="CHEBI:18420"/>
        <label>2</label>
    </ligand>
</feature>
<comment type="cofactor">
    <cofactor evidence="19">
        <name>Zn(2+)</name>
        <dbReference type="ChEBI" id="CHEBI:29105"/>
    </cofactor>
    <text evidence="19">Binds 1 zinc ion per subunit.</text>
</comment>
<evidence type="ECO:0000256" key="10">
    <source>
        <dbReference type="ARBA" id="ARBA00022801"/>
    </source>
</evidence>
<dbReference type="GO" id="GO:0008686">
    <property type="term" value="F:3,4-dihydroxy-2-butanone-4-phosphate synthase activity"/>
    <property type="evidence" value="ECO:0007669"/>
    <property type="project" value="UniProtKB-UniRule"/>
</dbReference>
<dbReference type="EC" id="3.5.4.25" evidence="19"/>
<keyword evidence="8 19" id="KW-0479">Metal-binding</keyword>
<dbReference type="Pfam" id="PF00925">
    <property type="entry name" value="GTP_cyclohydro2"/>
    <property type="match status" value="1"/>
</dbReference>
<dbReference type="NCBIfam" id="NF001591">
    <property type="entry name" value="PRK00393.1"/>
    <property type="match status" value="1"/>
</dbReference>
<feature type="binding site" evidence="19">
    <location>
        <position position="107"/>
    </location>
    <ligand>
        <name>Mg(2+)</name>
        <dbReference type="ChEBI" id="CHEBI:18420"/>
        <label>1</label>
    </ligand>
</feature>
<keyword evidence="13 19" id="KW-0342">GTP-binding</keyword>
<dbReference type="HAMAP" id="MF_00180">
    <property type="entry name" value="RibB"/>
    <property type="match status" value="1"/>
</dbReference>
<evidence type="ECO:0000256" key="19">
    <source>
        <dbReference type="HAMAP-Rule" id="MF_01283"/>
    </source>
</evidence>
<comment type="pathway">
    <text evidence="5 19">Cofactor biosynthesis; riboflavin biosynthesis; 2-hydroxy-3-oxobutyl phosphate from D-ribulose 5-phosphate: step 1/1.</text>
</comment>
<dbReference type="CDD" id="cd00641">
    <property type="entry name" value="GTP_cyclohydro2"/>
    <property type="match status" value="1"/>
</dbReference>
<accession>Q7V7N2</accession>
<dbReference type="HAMAP" id="MF_00179">
    <property type="entry name" value="RibA"/>
    <property type="match status" value="1"/>
</dbReference>
<keyword evidence="15 19" id="KW-0456">Lyase</keyword>
<dbReference type="NCBIfam" id="NF006806">
    <property type="entry name" value="PRK09319.1"/>
    <property type="match status" value="1"/>
</dbReference>
<evidence type="ECO:0000313" key="22">
    <source>
        <dbReference type="Proteomes" id="UP000001423"/>
    </source>
</evidence>
<dbReference type="PANTHER" id="PTHR21327:SF18">
    <property type="entry name" value="3,4-DIHYDROXY-2-BUTANONE 4-PHOSPHATE SYNTHASE"/>
    <property type="match status" value="1"/>
</dbReference>
<evidence type="ECO:0000259" key="20">
    <source>
        <dbReference type="Pfam" id="PF00925"/>
    </source>
</evidence>
<dbReference type="GO" id="GO:0003935">
    <property type="term" value="F:GTP cyclohydrolase II activity"/>
    <property type="evidence" value="ECO:0007669"/>
    <property type="project" value="UniProtKB-UniRule"/>
</dbReference>
<feature type="binding site" evidence="19">
    <location>
        <position position="352"/>
    </location>
    <ligand>
        <name>Zn(2+)</name>
        <dbReference type="ChEBI" id="CHEBI:29105"/>
        <note>catalytic</note>
    </ligand>
</feature>
<feature type="region of interest" description="DHBP synthase" evidence="19">
    <location>
        <begin position="1"/>
        <end position="282"/>
    </location>
</feature>
<feature type="region of interest" description="GTP cyclohydrolase II" evidence="19">
    <location>
        <begin position="283"/>
        <end position="634"/>
    </location>
</feature>
<feature type="binding site" evidence="19">
    <location>
        <position position="350"/>
    </location>
    <ligand>
        <name>Zn(2+)</name>
        <dbReference type="ChEBI" id="CHEBI:29105"/>
        <note>catalytic</note>
    </ligand>
</feature>
<evidence type="ECO:0000256" key="7">
    <source>
        <dbReference type="ARBA" id="ARBA00022619"/>
    </source>
</evidence>
<dbReference type="GO" id="GO:0030145">
    <property type="term" value="F:manganese ion binding"/>
    <property type="evidence" value="ECO:0007669"/>
    <property type="project" value="UniProtKB-UniRule"/>
</dbReference>
<evidence type="ECO:0000256" key="3">
    <source>
        <dbReference type="ARBA" id="ARBA00002284"/>
    </source>
</evidence>
<dbReference type="NCBIfam" id="TIGR00506">
    <property type="entry name" value="ribB"/>
    <property type="match status" value="1"/>
</dbReference>
<evidence type="ECO:0000256" key="15">
    <source>
        <dbReference type="ARBA" id="ARBA00023239"/>
    </source>
</evidence>
<dbReference type="InterPro" id="IPR016299">
    <property type="entry name" value="Riboflavin_synth_RibBA"/>
</dbReference>
<evidence type="ECO:0000256" key="2">
    <source>
        <dbReference type="ARBA" id="ARBA00001936"/>
    </source>
</evidence>
<dbReference type="PANTHER" id="PTHR21327">
    <property type="entry name" value="GTP CYCLOHYDROLASE II-RELATED"/>
    <property type="match status" value="1"/>
</dbReference>
<comment type="catalytic activity">
    <reaction evidence="18 19">
        <text>GTP + 4 H2O = 2,5-diamino-6-hydroxy-4-(5-phosphoribosylamino)-pyrimidine + formate + 2 phosphate + 3 H(+)</text>
        <dbReference type="Rhea" id="RHEA:23704"/>
        <dbReference type="ChEBI" id="CHEBI:15377"/>
        <dbReference type="ChEBI" id="CHEBI:15378"/>
        <dbReference type="ChEBI" id="CHEBI:15740"/>
        <dbReference type="ChEBI" id="CHEBI:37565"/>
        <dbReference type="ChEBI" id="CHEBI:43474"/>
        <dbReference type="ChEBI" id="CHEBI:58614"/>
        <dbReference type="EC" id="3.5.4.25"/>
    </reaction>
</comment>
<dbReference type="AlphaFoldDB" id="Q7V7N2"/>
<reference evidence="21 22" key="1">
    <citation type="journal article" date="2003" name="Nature">
        <title>Genome divergence in two Prochlorococcus ecotypes reflects oceanic niche differentiation.</title>
        <authorList>
            <person name="Rocap G."/>
            <person name="Larimer F.W."/>
            <person name="Lamerdin J.E."/>
            <person name="Malfatti S."/>
            <person name="Chain P."/>
            <person name="Ahlgren N.A."/>
            <person name="Arellano A."/>
            <person name="Coleman M."/>
            <person name="Hauser L."/>
            <person name="Hess W.R."/>
            <person name="Johnson Z.I."/>
            <person name="Land M.L."/>
            <person name="Lindell D."/>
            <person name="Post A.F."/>
            <person name="Regala W."/>
            <person name="Shah M."/>
            <person name="Shaw S.L."/>
            <person name="Steglich C."/>
            <person name="Sullivan M.B."/>
            <person name="Ting C.S."/>
            <person name="Tolonen A."/>
            <person name="Webb E.A."/>
            <person name="Zinser E.R."/>
            <person name="Chisholm S.W."/>
        </authorList>
    </citation>
    <scope>NUCLEOTIDE SEQUENCE [LARGE SCALE GENOMIC DNA]</scope>
    <source>
        <strain evidence="22">MIT 9313</strain>
    </source>
</reference>
<evidence type="ECO:0000256" key="14">
    <source>
        <dbReference type="ARBA" id="ARBA00023211"/>
    </source>
</evidence>
<feature type="binding site" evidence="19">
    <location>
        <position position="355"/>
    </location>
    <ligand>
        <name>GTP</name>
        <dbReference type="ChEBI" id="CHEBI:37565"/>
    </ligand>
</feature>
<feature type="site" description="Essential for DHBP synthase activity" evidence="19">
    <location>
        <position position="207"/>
    </location>
</feature>
<evidence type="ECO:0000256" key="8">
    <source>
        <dbReference type="ARBA" id="ARBA00022723"/>
    </source>
</evidence>
<feature type="binding site" evidence="19">
    <location>
        <begin position="377"/>
        <end position="379"/>
    </location>
    <ligand>
        <name>GTP</name>
        <dbReference type="ChEBI" id="CHEBI:37565"/>
    </ligand>
</feature>
<keyword evidence="12 19" id="KW-0460">Magnesium</keyword>
<dbReference type="Gene3D" id="3.40.50.10990">
    <property type="entry name" value="GTP cyclohydrolase II"/>
    <property type="match status" value="1"/>
</dbReference>
<comment type="function">
    <text evidence="3 19">Catalyzes the conversion of D-ribulose 5-phosphate to formate and 3,4-dihydroxy-2-butanone 4-phosphate.</text>
</comment>
<evidence type="ECO:0000256" key="6">
    <source>
        <dbReference type="ARBA" id="ARBA00005520"/>
    </source>
</evidence>
<dbReference type="GO" id="GO:0000287">
    <property type="term" value="F:magnesium ion binding"/>
    <property type="evidence" value="ECO:0007669"/>
    <property type="project" value="UniProtKB-UniRule"/>
</dbReference>
<dbReference type="FunFam" id="3.40.50.10990:FF:000001">
    <property type="entry name" value="Riboflavin biosynthesis protein RibBA"/>
    <property type="match status" value="1"/>
</dbReference>
<feature type="binding site" evidence="19">
    <location>
        <begin position="106"/>
        <end position="107"/>
    </location>
    <ligand>
        <name>D-ribulose 5-phosphate</name>
        <dbReference type="ChEBI" id="CHEBI:58121"/>
    </ligand>
</feature>
<feature type="binding site" evidence="19">
    <location>
        <position position="111"/>
    </location>
    <ligand>
        <name>D-ribulose 5-phosphate</name>
        <dbReference type="ChEBI" id="CHEBI:58121"/>
    </ligand>
</feature>
<comment type="catalytic activity">
    <reaction evidence="1 19">
        <text>D-ribulose 5-phosphate = (2S)-2-hydroxy-3-oxobutyl phosphate + formate + H(+)</text>
        <dbReference type="Rhea" id="RHEA:18457"/>
        <dbReference type="ChEBI" id="CHEBI:15378"/>
        <dbReference type="ChEBI" id="CHEBI:15740"/>
        <dbReference type="ChEBI" id="CHEBI:58121"/>
        <dbReference type="ChEBI" id="CHEBI:58830"/>
        <dbReference type="EC" id="4.1.99.12"/>
    </reaction>
</comment>
<sequence length="634" mass="69913">MEVGMVLKQSDGLKTAVARSADNRYSAASNLRNVRGWRARGTFHCLHRTPADRTGVDNEPSTFIPKALRTSPIPAESVEIRFDEISDALAAIRNGECVVVVDDERRENEGDLICAAQFATPEQINFMATEARGLICLAMQGSRLDQLDLPLMVDRNTDANQTAFTVSIDAGPEKGVSTGISAEDRARTIQVALHPETRPRDLRRPGHIFPLRASQGGVLKRAGHTESAVDLSQLAGLAPAGVICEIQNSDGSMARLPQLQNYARRWGLKLINIADLIRYRLENERFVYRQATADLPSLFGSFQAIGYLNGLDGSEHIALVKGDPRKLKEPVLVRMHSECLTGDAFGSLRCDCRPQLEAALARIEQEGEGVVVYLRQEGRGIGLINKLKAYSLQDGGLDTVEANESLGFPADLRNYGVGAQILTDLGIHRLRLLTNNPRKIAGLGGYGLQVESRVPLVICPGDHNAAYLAVKREKLGHLIDAGKSENKAPEVGPFVVVAWDGEVNGETLAKLRTRAHDWAKSNELELIAESSPRLLALWDRPLFVWRVCPRVKTSSEVSSDPLKKASLELLLQELIQWSGSRRIGLLRTDRAEQAMHPPQDLKREERSLATLFKDDFSPLKDWDATSFPNLILWS</sequence>
<feature type="binding site" evidence="19">
    <location>
        <begin position="221"/>
        <end position="225"/>
    </location>
    <ligand>
        <name>D-ribulose 5-phosphate</name>
        <dbReference type="ChEBI" id="CHEBI:58121"/>
    </ligand>
</feature>
<comment type="similarity">
    <text evidence="6 19">In the N-terminal section; belongs to the DHBP synthase family.</text>
</comment>
<gene>
    <name evidence="21" type="primary">ribA</name>
    <name evidence="21" type="synonym">ribB</name>
    <name evidence="19" type="synonym">ribBA</name>
    <name evidence="21" type="ordered locus">PMT_0708</name>
</gene>
<feature type="site" description="Essential for DHBP synthase activity" evidence="19">
    <location>
        <position position="245"/>
    </location>
</feature>
<organism evidence="21 22">
    <name type="scientific">Prochlorococcus marinus (strain MIT 9313)</name>
    <dbReference type="NCBI Taxonomy" id="74547"/>
    <lineage>
        <taxon>Bacteria</taxon>
        <taxon>Bacillati</taxon>
        <taxon>Cyanobacteriota</taxon>
        <taxon>Cyanophyceae</taxon>
        <taxon>Synechococcales</taxon>
        <taxon>Prochlorococcaceae</taxon>
        <taxon>Prochlorococcus</taxon>
    </lineage>
</organism>
<proteinExistence type="inferred from homology"/>
<feature type="binding site" evidence="19">
    <location>
        <position position="245"/>
    </location>
    <ligand>
        <name>D-ribulose 5-phosphate</name>
        <dbReference type="ChEBI" id="CHEBI:58121"/>
    </ligand>
</feature>
<feature type="binding site" evidence="19">
    <location>
        <position position="399"/>
    </location>
    <ligand>
        <name>GTP</name>
        <dbReference type="ChEBI" id="CHEBI:37565"/>
    </ligand>
</feature>
<dbReference type="HAMAP" id="MF_01283">
    <property type="entry name" value="RibBA"/>
    <property type="match status" value="1"/>
</dbReference>
<protein>
    <recommendedName>
        <fullName evidence="19">Riboflavin biosynthesis protein RibBA</fullName>
    </recommendedName>
    <domain>
        <recommendedName>
            <fullName evidence="19">3,4-dihydroxy-2-butanone 4-phosphate synthase</fullName>
            <shortName evidence="19">DHBP synthase</shortName>
            <ecNumber evidence="19">4.1.99.12</ecNumber>
        </recommendedName>
    </domain>
    <domain>
        <recommendedName>
            <fullName evidence="19">GTP cyclohydrolase-2</fullName>
            <ecNumber evidence="19">3.5.4.25</ecNumber>
        </recommendedName>
        <alternativeName>
            <fullName evidence="19">GTP cyclohydrolase II</fullName>
        </alternativeName>
    </domain>
</protein>
<evidence type="ECO:0000256" key="11">
    <source>
        <dbReference type="ARBA" id="ARBA00022833"/>
    </source>
</evidence>
<feature type="active site" description="Nucleophile; for GTP cyclohydrolase activity" evidence="19">
    <location>
        <position position="413"/>
    </location>
</feature>
<comment type="similarity">
    <text evidence="19">In the C-terminal section; belongs to the GTP cyclohydrolase II family.</text>
</comment>
<dbReference type="GO" id="GO:0009231">
    <property type="term" value="P:riboflavin biosynthetic process"/>
    <property type="evidence" value="ECO:0007669"/>
    <property type="project" value="UniProtKB-UniRule"/>
</dbReference>
<evidence type="ECO:0000256" key="12">
    <source>
        <dbReference type="ARBA" id="ARBA00022842"/>
    </source>
</evidence>
<comment type="function">
    <text evidence="17 19">Catalyzes the conversion of GTP to 2,5-diamino-6-ribosylamino-4(3H)-pyrimidinone 5'-phosphate (DARP), formate and pyrophosphate.</text>
</comment>
<dbReference type="Pfam" id="PF00926">
    <property type="entry name" value="DHBP_synthase"/>
    <property type="match status" value="1"/>
</dbReference>
<evidence type="ECO:0000256" key="18">
    <source>
        <dbReference type="ARBA" id="ARBA00049295"/>
    </source>
</evidence>
<keyword evidence="9 19" id="KW-0547">Nucleotide-binding</keyword>
<dbReference type="FunFam" id="3.90.870.10:FF:000001">
    <property type="entry name" value="Riboflavin biosynthesis protein RibBA"/>
    <property type="match status" value="1"/>
</dbReference>
<keyword evidence="11 19" id="KW-0862">Zinc</keyword>
<feature type="binding site" evidence="19">
    <location>
        <begin position="334"/>
        <end position="338"/>
    </location>
    <ligand>
        <name>GTP</name>
        <dbReference type="ChEBI" id="CHEBI:37565"/>
    </ligand>
</feature>
<dbReference type="EC" id="4.1.99.12" evidence="19"/>
<dbReference type="eggNOG" id="COG0108">
    <property type="taxonomic scope" value="Bacteria"/>
</dbReference>
<evidence type="ECO:0000256" key="1">
    <source>
        <dbReference type="ARBA" id="ARBA00000141"/>
    </source>
</evidence>
<dbReference type="GO" id="GO:0008270">
    <property type="term" value="F:zinc ion binding"/>
    <property type="evidence" value="ECO:0007669"/>
    <property type="project" value="UniProtKB-UniRule"/>
</dbReference>
<name>Q7V7N2_PROMM</name>
<dbReference type="Gene3D" id="3.90.870.10">
    <property type="entry name" value="DHBP synthase"/>
    <property type="match status" value="1"/>
</dbReference>
<keyword evidence="7 19" id="KW-0686">Riboflavin biosynthesis</keyword>
<dbReference type="InterPro" id="IPR017945">
    <property type="entry name" value="DHBP_synth_RibB-like_a/b_dom"/>
</dbReference>
<dbReference type="KEGG" id="pmt:PMT_0708"/>
<evidence type="ECO:0000256" key="17">
    <source>
        <dbReference type="ARBA" id="ARBA00043932"/>
    </source>
</evidence>
<evidence type="ECO:0000256" key="5">
    <source>
        <dbReference type="ARBA" id="ARBA00004904"/>
    </source>
</evidence>
<feature type="binding site" evidence="19">
    <location>
        <position position="107"/>
    </location>
    <ligand>
        <name>Mg(2+)</name>
        <dbReference type="ChEBI" id="CHEBI:18420"/>
        <label>2</label>
    </ligand>
</feature>
<comment type="cofactor">
    <cofactor evidence="19">
        <name>Mg(2+)</name>
        <dbReference type="ChEBI" id="CHEBI:18420"/>
    </cofactor>
    <cofactor evidence="19">
        <name>Mn(2+)</name>
        <dbReference type="ChEBI" id="CHEBI:29035"/>
    </cofactor>
    <text evidence="19">Binds 2 divalent metal cations per subunit. Magnesium or manganese.</text>
</comment>
<dbReference type="InterPro" id="IPR000422">
    <property type="entry name" value="DHBP_synthase_RibB"/>
</dbReference>
<dbReference type="GO" id="GO:0005525">
    <property type="term" value="F:GTP binding"/>
    <property type="evidence" value="ECO:0007669"/>
    <property type="project" value="UniProtKB-KW"/>
</dbReference>
<dbReference type="UniPathway" id="UPA00275">
    <property type="reaction ID" value="UER00399"/>
</dbReference>
<evidence type="ECO:0000313" key="21">
    <source>
        <dbReference type="EMBL" id="CAE20883.1"/>
    </source>
</evidence>
<feature type="domain" description="GTP cyclohydrolase II" evidence="20">
    <location>
        <begin position="290"/>
        <end position="455"/>
    </location>
</feature>
<dbReference type="HOGENOM" id="CLU_020273_0_1_3"/>
<evidence type="ECO:0000256" key="16">
    <source>
        <dbReference type="ARBA" id="ARBA00023268"/>
    </source>
</evidence>
<dbReference type="EMBL" id="BX548175">
    <property type="protein sequence ID" value="CAE20883.1"/>
    <property type="molecule type" value="Genomic_DNA"/>
</dbReference>
<evidence type="ECO:0000256" key="4">
    <source>
        <dbReference type="ARBA" id="ARBA00004853"/>
    </source>
</evidence>
<feature type="active site" description="Proton acceptor; for GTP cyclohydrolase activity" evidence="19">
    <location>
        <position position="411"/>
    </location>
</feature>
<keyword evidence="10 19" id="KW-0378">Hydrolase</keyword>
<dbReference type="InterPro" id="IPR032677">
    <property type="entry name" value="GTP_cyclohydro_II"/>
</dbReference>
<dbReference type="InterPro" id="IPR036144">
    <property type="entry name" value="RibA-like_sf"/>
</dbReference>
<dbReference type="InterPro" id="IPR000926">
    <property type="entry name" value="RibA"/>
</dbReference>
<evidence type="ECO:0000256" key="13">
    <source>
        <dbReference type="ARBA" id="ARBA00023134"/>
    </source>
</evidence>
<dbReference type="SUPFAM" id="SSF55821">
    <property type="entry name" value="YrdC/RibB"/>
    <property type="match status" value="1"/>
</dbReference>
<dbReference type="SUPFAM" id="SSF142695">
    <property type="entry name" value="RibA-like"/>
    <property type="match status" value="1"/>
</dbReference>